<dbReference type="PATRIC" id="fig|411473.3.peg.2153"/>
<dbReference type="STRING" id="411473.RUMCAL_02576"/>
<keyword evidence="2" id="KW-1185">Reference proteome</keyword>
<dbReference type="EMBL" id="AWVF01000312">
    <property type="protein sequence ID" value="ERJ91444.1"/>
    <property type="molecule type" value="Genomic_DNA"/>
</dbReference>
<dbReference type="Proteomes" id="UP000016662">
    <property type="component" value="Unassembled WGS sequence"/>
</dbReference>
<dbReference type="RefSeq" id="WP_021680748.1">
    <property type="nucleotide sequence ID" value="NZ_KI260304.1"/>
</dbReference>
<reference evidence="1 2" key="1">
    <citation type="submission" date="2013-07" db="EMBL/GenBank/DDBJ databases">
        <authorList>
            <person name="Weinstock G."/>
            <person name="Sodergren E."/>
            <person name="Wylie T."/>
            <person name="Fulton L."/>
            <person name="Fulton R."/>
            <person name="Fronick C."/>
            <person name="O'Laughlin M."/>
            <person name="Godfrey J."/>
            <person name="Miner T."/>
            <person name="Herter B."/>
            <person name="Appelbaum E."/>
            <person name="Cordes M."/>
            <person name="Lek S."/>
            <person name="Wollam A."/>
            <person name="Pepin K.H."/>
            <person name="Palsikar V.B."/>
            <person name="Mitreva M."/>
            <person name="Wilson R.K."/>
        </authorList>
    </citation>
    <scope>NUCLEOTIDE SEQUENCE [LARGE SCALE GENOMIC DNA]</scope>
    <source>
        <strain evidence="1 2">ATCC 27760</strain>
    </source>
</reference>
<gene>
    <name evidence="1" type="ORF">RUMCAL_02576</name>
</gene>
<protein>
    <submittedName>
        <fullName evidence="1">Uncharacterized protein</fullName>
    </submittedName>
</protein>
<dbReference type="AlphaFoldDB" id="U2LPN0"/>
<dbReference type="GeneID" id="93693287"/>
<name>U2LPN0_9FIRM</name>
<dbReference type="HOGENOM" id="CLU_1853758_0_0_9"/>
<evidence type="ECO:0000313" key="1">
    <source>
        <dbReference type="EMBL" id="ERJ91444.1"/>
    </source>
</evidence>
<dbReference type="OrthoDB" id="56289at541000"/>
<accession>U2LPN0</accession>
<sequence>MAFEIEALTAEQREQFAAKQIPDPLSPVLGILKPREWIIDAGKDVFLFAIGVHRDYPNEELFFFHWKDQEMILPLRKENQLPNTRIWSFQTSWENPLRYVQGNIRSQILADLKQALEVYRVDGTSDPSNLAVQVVCDF</sequence>
<evidence type="ECO:0000313" key="2">
    <source>
        <dbReference type="Proteomes" id="UP000016662"/>
    </source>
</evidence>
<proteinExistence type="predicted"/>
<comment type="caution">
    <text evidence="1">The sequence shown here is derived from an EMBL/GenBank/DDBJ whole genome shotgun (WGS) entry which is preliminary data.</text>
</comment>
<organism evidence="1 2">
    <name type="scientific">Ruminococcus callidus ATCC 27760</name>
    <dbReference type="NCBI Taxonomy" id="411473"/>
    <lineage>
        <taxon>Bacteria</taxon>
        <taxon>Bacillati</taxon>
        <taxon>Bacillota</taxon>
        <taxon>Clostridia</taxon>
        <taxon>Eubacteriales</taxon>
        <taxon>Oscillospiraceae</taxon>
        <taxon>Ruminococcus</taxon>
    </lineage>
</organism>